<evidence type="ECO:0000313" key="11">
    <source>
        <dbReference type="Proteomes" id="UP000541583"/>
    </source>
</evidence>
<dbReference type="Gene3D" id="3.40.50.300">
    <property type="entry name" value="P-loop containing nucleotide triphosphate hydrolases"/>
    <property type="match status" value="1"/>
</dbReference>
<feature type="transmembrane region" description="Helical" evidence="7">
    <location>
        <begin position="286"/>
        <end position="306"/>
    </location>
</feature>
<dbReference type="Pfam" id="PF00005">
    <property type="entry name" value="ABC_tran"/>
    <property type="match status" value="1"/>
</dbReference>
<evidence type="ECO:0000256" key="1">
    <source>
        <dbReference type="ARBA" id="ARBA00004651"/>
    </source>
</evidence>
<feature type="transmembrane region" description="Helical" evidence="7">
    <location>
        <begin position="175"/>
        <end position="192"/>
    </location>
</feature>
<dbReference type="InterPro" id="IPR017871">
    <property type="entry name" value="ABC_transporter-like_CS"/>
</dbReference>
<dbReference type="Proteomes" id="UP000541583">
    <property type="component" value="Unassembled WGS sequence"/>
</dbReference>
<protein>
    <submittedName>
        <fullName evidence="10">ABC-type bacteriocin/lantibiotic exporter with double-glycine peptidase domain</fullName>
    </submittedName>
</protein>
<evidence type="ECO:0000259" key="8">
    <source>
        <dbReference type="PROSITE" id="PS50893"/>
    </source>
</evidence>
<sequence length="570" mass="64663">MEHIIKGILTLLNRQEKKQLGKLILLDLLISALDIAFLGMLVLVIGIYTSTKAINTSLAFLHSNWLNKSSLLLISIFLVLFSVKNWIGYLIMRFQHHFFYGVASRLSKKNIINYLKSDYLNFVNVDSSIHIRQISQQPIEFSHYILTNVQQVISQIILILFSICAILIYQPVLFLLLLLLLLPPVILLAYFIRKRSKQIRVNTKQASEKTIQHLQESLAGFVESNVYNKSNFFTNRYHNYQQQLNDNLAGQQTLQALPSRLVEIFAVFGFFILVLINKYWTDTPVIDLLTIGVFMAAAYKIIPGIIKILNSTGQIKTYEFTLNDLLKAETSPKSSPKERTSHNDLFSSLSLAEGRGEAITSMKFNDISFRYKDHQILKNSYFNIDKGDLAGISAVSGRGKTTLINLLLGFLAPDAGNILINDQVTDITTRKRYWNRIAYVKQQGYFIHDTILKNITLSDEESDHEKLAEAIAICGLNPLLNGNAEGLHQVIRENGKNLSGGQRQRILLARALYHDFDVLILDEPFGEMDQRAEEAILIQLQRLAALGKIILFITHNTASLGYCNKLITLE</sequence>
<dbReference type="PANTHER" id="PTHR24221">
    <property type="entry name" value="ATP-BINDING CASSETTE SUB-FAMILY B"/>
    <property type="match status" value="1"/>
</dbReference>
<feature type="transmembrane region" description="Helical" evidence="7">
    <location>
        <begin position="69"/>
        <end position="91"/>
    </location>
</feature>
<keyword evidence="6 7" id="KW-0472">Membrane</keyword>
<dbReference type="SUPFAM" id="SSF90123">
    <property type="entry name" value="ABC transporter transmembrane region"/>
    <property type="match status" value="1"/>
</dbReference>
<comment type="subcellular location">
    <subcellularLocation>
        <location evidence="1">Cell membrane</location>
        <topology evidence="1">Multi-pass membrane protein</topology>
    </subcellularLocation>
</comment>
<evidence type="ECO:0000256" key="3">
    <source>
        <dbReference type="ARBA" id="ARBA00022741"/>
    </source>
</evidence>
<dbReference type="PANTHER" id="PTHR24221:SF654">
    <property type="entry name" value="ATP-BINDING CASSETTE SUB-FAMILY B MEMBER 6"/>
    <property type="match status" value="1"/>
</dbReference>
<keyword evidence="3" id="KW-0547">Nucleotide-binding</keyword>
<feature type="domain" description="ABC transporter" evidence="8">
    <location>
        <begin position="362"/>
        <end position="570"/>
    </location>
</feature>
<dbReference type="Pfam" id="PF00664">
    <property type="entry name" value="ABC_membrane"/>
    <property type="match status" value="1"/>
</dbReference>
<accession>A0ABR6PIC1</accession>
<evidence type="ECO:0000256" key="6">
    <source>
        <dbReference type="ARBA" id="ARBA00023136"/>
    </source>
</evidence>
<dbReference type="EMBL" id="JACHCB010000004">
    <property type="protein sequence ID" value="MBB6109507.1"/>
    <property type="molecule type" value="Genomic_DNA"/>
</dbReference>
<dbReference type="RefSeq" id="WP_076372992.1">
    <property type="nucleotide sequence ID" value="NZ_FTMG01000004.1"/>
</dbReference>
<dbReference type="InterPro" id="IPR011527">
    <property type="entry name" value="ABC1_TM_dom"/>
</dbReference>
<keyword evidence="4" id="KW-0067">ATP-binding</keyword>
<dbReference type="InterPro" id="IPR039421">
    <property type="entry name" value="Type_1_exporter"/>
</dbReference>
<dbReference type="PROSITE" id="PS50893">
    <property type="entry name" value="ABC_TRANSPORTER_2"/>
    <property type="match status" value="1"/>
</dbReference>
<feature type="transmembrane region" description="Helical" evidence="7">
    <location>
        <begin position="23"/>
        <end position="49"/>
    </location>
</feature>
<dbReference type="InterPro" id="IPR003593">
    <property type="entry name" value="AAA+_ATPase"/>
</dbReference>
<feature type="transmembrane region" description="Helical" evidence="7">
    <location>
        <begin position="152"/>
        <end position="169"/>
    </location>
</feature>
<dbReference type="SUPFAM" id="SSF52540">
    <property type="entry name" value="P-loop containing nucleoside triphosphate hydrolases"/>
    <property type="match status" value="1"/>
</dbReference>
<keyword evidence="11" id="KW-1185">Reference proteome</keyword>
<dbReference type="InterPro" id="IPR036640">
    <property type="entry name" value="ABC1_TM_sf"/>
</dbReference>
<comment type="caution">
    <text evidence="10">The sequence shown here is derived from an EMBL/GenBank/DDBJ whole genome shotgun (WGS) entry which is preliminary data.</text>
</comment>
<evidence type="ECO:0000259" key="9">
    <source>
        <dbReference type="PROSITE" id="PS50929"/>
    </source>
</evidence>
<dbReference type="PROSITE" id="PS50929">
    <property type="entry name" value="ABC_TM1F"/>
    <property type="match status" value="1"/>
</dbReference>
<evidence type="ECO:0000256" key="5">
    <source>
        <dbReference type="ARBA" id="ARBA00022989"/>
    </source>
</evidence>
<feature type="domain" description="ABC transmembrane type-1" evidence="9">
    <location>
        <begin position="36"/>
        <end position="317"/>
    </location>
</feature>
<feature type="transmembrane region" description="Helical" evidence="7">
    <location>
        <begin position="261"/>
        <end position="280"/>
    </location>
</feature>
<evidence type="ECO:0000256" key="2">
    <source>
        <dbReference type="ARBA" id="ARBA00022692"/>
    </source>
</evidence>
<gene>
    <name evidence="10" type="ORF">HDF23_002254</name>
</gene>
<organism evidence="10 11">
    <name type="scientific">Mucilaginibacter lappiensis</name>
    <dbReference type="NCBI Taxonomy" id="354630"/>
    <lineage>
        <taxon>Bacteria</taxon>
        <taxon>Pseudomonadati</taxon>
        <taxon>Bacteroidota</taxon>
        <taxon>Sphingobacteriia</taxon>
        <taxon>Sphingobacteriales</taxon>
        <taxon>Sphingobacteriaceae</taxon>
        <taxon>Mucilaginibacter</taxon>
    </lineage>
</organism>
<dbReference type="Gene3D" id="1.20.1560.10">
    <property type="entry name" value="ABC transporter type 1, transmembrane domain"/>
    <property type="match status" value="1"/>
</dbReference>
<proteinExistence type="predicted"/>
<name>A0ABR6PIC1_9SPHI</name>
<reference evidence="10 11" key="1">
    <citation type="submission" date="2020-08" db="EMBL/GenBank/DDBJ databases">
        <title>Genomic Encyclopedia of Type Strains, Phase IV (KMG-V): Genome sequencing to study the core and pangenomes of soil and plant-associated prokaryotes.</title>
        <authorList>
            <person name="Whitman W."/>
        </authorList>
    </citation>
    <scope>NUCLEOTIDE SEQUENCE [LARGE SCALE GENOMIC DNA]</scope>
    <source>
        <strain evidence="10 11">ANJLi2</strain>
    </source>
</reference>
<dbReference type="SMART" id="SM00382">
    <property type="entry name" value="AAA"/>
    <property type="match status" value="1"/>
</dbReference>
<dbReference type="InterPro" id="IPR027417">
    <property type="entry name" value="P-loop_NTPase"/>
</dbReference>
<dbReference type="PROSITE" id="PS00211">
    <property type="entry name" value="ABC_TRANSPORTER_1"/>
    <property type="match status" value="1"/>
</dbReference>
<keyword evidence="5 7" id="KW-1133">Transmembrane helix</keyword>
<dbReference type="InterPro" id="IPR003439">
    <property type="entry name" value="ABC_transporter-like_ATP-bd"/>
</dbReference>
<evidence type="ECO:0000256" key="7">
    <source>
        <dbReference type="SAM" id="Phobius"/>
    </source>
</evidence>
<evidence type="ECO:0000256" key="4">
    <source>
        <dbReference type="ARBA" id="ARBA00022840"/>
    </source>
</evidence>
<evidence type="ECO:0000313" key="10">
    <source>
        <dbReference type="EMBL" id="MBB6109507.1"/>
    </source>
</evidence>
<keyword evidence="2 7" id="KW-0812">Transmembrane</keyword>